<accession>X1HWI6</accession>
<protein>
    <submittedName>
        <fullName evidence="1">Uncharacterized protein</fullName>
    </submittedName>
</protein>
<proteinExistence type="predicted"/>
<sequence length="104" mass="11848">MEKAGLVTKAGQRISPGHTFCEWLYDRTATLFYPVLVTDEYFKSKEAAAALEQTRNLLSLYLEQPAPAFNKLKEVVFKTYQQAQRTVGDIFSKHSDEIAEITED</sequence>
<dbReference type="AlphaFoldDB" id="X1HWI6"/>
<comment type="caution">
    <text evidence="1">The sequence shown here is derived from an EMBL/GenBank/DDBJ whole genome shotgun (WGS) entry which is preliminary data.</text>
</comment>
<reference evidence="1" key="1">
    <citation type="journal article" date="2014" name="Front. Microbiol.">
        <title>High frequency of phylogenetically diverse reductive dehalogenase-homologous genes in deep subseafloor sedimentary metagenomes.</title>
        <authorList>
            <person name="Kawai M."/>
            <person name="Futagami T."/>
            <person name="Toyoda A."/>
            <person name="Takaki Y."/>
            <person name="Nishi S."/>
            <person name="Hori S."/>
            <person name="Arai W."/>
            <person name="Tsubouchi T."/>
            <person name="Morono Y."/>
            <person name="Uchiyama I."/>
            <person name="Ito T."/>
            <person name="Fujiyama A."/>
            <person name="Inagaki F."/>
            <person name="Takami H."/>
        </authorList>
    </citation>
    <scope>NUCLEOTIDE SEQUENCE</scope>
    <source>
        <strain evidence="1">Expedition CK06-06</strain>
    </source>
</reference>
<dbReference type="EMBL" id="BARU01028719">
    <property type="protein sequence ID" value="GAH73827.1"/>
    <property type="molecule type" value="Genomic_DNA"/>
</dbReference>
<feature type="non-terminal residue" evidence="1">
    <location>
        <position position="104"/>
    </location>
</feature>
<gene>
    <name evidence="1" type="ORF">S03H2_45802</name>
</gene>
<organism evidence="1">
    <name type="scientific">marine sediment metagenome</name>
    <dbReference type="NCBI Taxonomy" id="412755"/>
    <lineage>
        <taxon>unclassified sequences</taxon>
        <taxon>metagenomes</taxon>
        <taxon>ecological metagenomes</taxon>
    </lineage>
</organism>
<name>X1HWI6_9ZZZZ</name>
<evidence type="ECO:0000313" key="1">
    <source>
        <dbReference type="EMBL" id="GAH73827.1"/>
    </source>
</evidence>